<evidence type="ECO:0000259" key="1">
    <source>
        <dbReference type="Pfam" id="PF17897"/>
    </source>
</evidence>
<dbReference type="PANTHER" id="PTHR34599:SF1">
    <property type="entry name" value="PHOSPHATIDIC ACID PHOSPHATASE TYPE 2_HALOPEROXIDASE DOMAIN-CONTAINING PROTEIN"/>
    <property type="match status" value="1"/>
</dbReference>
<comment type="caution">
    <text evidence="2">The sequence shown here is derived from an EMBL/GenBank/DDBJ whole genome shotgun (WGS) entry which is preliminary data.</text>
</comment>
<dbReference type="InterPro" id="IPR036938">
    <property type="entry name" value="PAP2/HPO_sf"/>
</dbReference>
<feature type="domain" description="Vanadium chloroperoxidase N-terminal" evidence="1">
    <location>
        <begin position="6"/>
        <end position="105"/>
    </location>
</feature>
<dbReference type="InterPro" id="IPR016119">
    <property type="entry name" value="Br/Cl_peroxidase_C"/>
</dbReference>
<dbReference type="InterPro" id="IPR052559">
    <property type="entry name" value="V-haloperoxidase"/>
</dbReference>
<dbReference type="EMBL" id="JABFDN010000008">
    <property type="protein sequence ID" value="NPU67979.1"/>
    <property type="molecule type" value="Genomic_DNA"/>
</dbReference>
<name>A0ABX2CIG4_9BRAD</name>
<dbReference type="Proteomes" id="UP000886476">
    <property type="component" value="Unassembled WGS sequence"/>
</dbReference>
<dbReference type="RefSeq" id="WP_172113043.1">
    <property type="nucleotide sequence ID" value="NZ_JABFDN010000008.1"/>
</dbReference>
<gene>
    <name evidence="2" type="ORF">HL667_23460</name>
</gene>
<dbReference type="CDD" id="cd03398">
    <property type="entry name" value="PAP2_haloperoxidase"/>
    <property type="match status" value="1"/>
</dbReference>
<dbReference type="SUPFAM" id="SSF48317">
    <property type="entry name" value="Acid phosphatase/Vanadium-dependent haloperoxidase"/>
    <property type="match status" value="1"/>
</dbReference>
<reference evidence="2" key="1">
    <citation type="submission" date="2020-05" db="EMBL/GenBank/DDBJ databases">
        <title>Nod-independent and nitrogen-fixing Bradyrhizobium aeschynomene sp. nov. isolated from nodules of Aeschynomene indica.</title>
        <authorList>
            <person name="Zhang Z."/>
        </authorList>
    </citation>
    <scope>NUCLEOTIDE SEQUENCE</scope>
    <source>
        <strain evidence="2">83012</strain>
    </source>
</reference>
<accession>A0ABX2CIG4</accession>
<dbReference type="Pfam" id="PF17897">
    <property type="entry name" value="VCPO_N"/>
    <property type="match status" value="1"/>
</dbReference>
<evidence type="ECO:0000313" key="3">
    <source>
        <dbReference type="Proteomes" id="UP000886476"/>
    </source>
</evidence>
<keyword evidence="3" id="KW-1185">Reference proteome</keyword>
<dbReference type="InterPro" id="IPR041067">
    <property type="entry name" value="VCPO_N"/>
</dbReference>
<protein>
    <submittedName>
        <fullName evidence="2">Phosphatase PAP2 family protein</fullName>
    </submittedName>
</protein>
<evidence type="ECO:0000313" key="2">
    <source>
        <dbReference type="EMBL" id="NPU67979.1"/>
    </source>
</evidence>
<proteinExistence type="predicted"/>
<dbReference type="Gene3D" id="1.10.606.10">
    <property type="entry name" value="Vanadium-containing Chloroperoxidase, domain 2"/>
    <property type="match status" value="1"/>
</dbReference>
<organism evidence="2 3">
    <name type="scientific">Bradyrhizobium aeschynomenes</name>
    <dbReference type="NCBI Taxonomy" id="2734909"/>
    <lineage>
        <taxon>Bacteria</taxon>
        <taxon>Pseudomonadati</taxon>
        <taxon>Pseudomonadota</taxon>
        <taxon>Alphaproteobacteria</taxon>
        <taxon>Hyphomicrobiales</taxon>
        <taxon>Nitrobacteraceae</taxon>
        <taxon>Bradyrhizobium</taxon>
    </lineage>
</organism>
<sequence>MSDPALYWNTIALEANRIDHTGAMAARNQRGPTLSSRALAMVHVAMHDAYFGLVPRGAPLNPENCDPILPSNQIILPSPASRDDVIAAISQAAFVVLNELYPSQRDRLDVALSGALAAISSNVEAAAEFGIRVGRNVIADRFKDGSEVSKAAMFSWKRGHHRPDPFNEEQGLLGQCYGETRHFVMPAHQPLSPPPGHDGAALDEQDPLYLRHYKEVMSKGHRNGSARTADESAIGTFWAYDGAAQIGTPPRLYNQIVTAILADINKEQTADAALVNNLRLLMLVNVAMAEAAIDAWHYKYVYDLWRPVIGIRERGDGLGPDAGPVVSIDADADPFWEPVGAPSTNTQKRNFTPNFPAYPSGHATFGGAVFEMVRLFLKVPCHQADTIGFSFVSDELNGLSHDADGTRRTRHARRYKRLIDAMYENAVSRVYLGVHWRFDGTTATDPDGLLTQSDAVGGVPLGRTIAQGVYGILAGSTAPDLDAFSVQMSNHLSFSNPATPTIPSQDKGFETLTVRLNGDVLTIADQGPAPHTIYARKIGRRGYSTEFKILAELPEGVKDATFFKAQGRAVVSRIGDRLRLYAAGTDSNSGKPNGWVFEASEQ</sequence>
<dbReference type="PANTHER" id="PTHR34599">
    <property type="entry name" value="PEROXIDASE-RELATED"/>
    <property type="match status" value="1"/>
</dbReference>